<dbReference type="EMBL" id="JBJKBG010000007">
    <property type="protein sequence ID" value="KAL3731143.1"/>
    <property type="molecule type" value="Genomic_DNA"/>
</dbReference>
<accession>A0ABD3JUJ9</accession>
<feature type="compositionally biased region" description="Low complexity" evidence="1">
    <location>
        <begin position="16"/>
        <end position="26"/>
    </location>
</feature>
<organism evidence="2 3">
    <name type="scientific">Eucalyptus globulus</name>
    <name type="common">Tasmanian blue gum</name>
    <dbReference type="NCBI Taxonomy" id="34317"/>
    <lineage>
        <taxon>Eukaryota</taxon>
        <taxon>Viridiplantae</taxon>
        <taxon>Streptophyta</taxon>
        <taxon>Embryophyta</taxon>
        <taxon>Tracheophyta</taxon>
        <taxon>Spermatophyta</taxon>
        <taxon>Magnoliopsida</taxon>
        <taxon>eudicotyledons</taxon>
        <taxon>Gunneridae</taxon>
        <taxon>Pentapetalae</taxon>
        <taxon>rosids</taxon>
        <taxon>malvids</taxon>
        <taxon>Myrtales</taxon>
        <taxon>Myrtaceae</taxon>
        <taxon>Myrtoideae</taxon>
        <taxon>Eucalypteae</taxon>
        <taxon>Eucalyptus</taxon>
    </lineage>
</organism>
<dbReference type="Proteomes" id="UP001634007">
    <property type="component" value="Unassembled WGS sequence"/>
</dbReference>
<keyword evidence="3" id="KW-1185">Reference proteome</keyword>
<evidence type="ECO:0000313" key="3">
    <source>
        <dbReference type="Proteomes" id="UP001634007"/>
    </source>
</evidence>
<evidence type="ECO:0000256" key="1">
    <source>
        <dbReference type="SAM" id="MobiDB-lite"/>
    </source>
</evidence>
<proteinExistence type="predicted"/>
<sequence length="85" mass="8973">MPPLATPSLTTLSSDPMAALPLPTPSPSSARCSAAALWPENFTFPFVLKACSRLREMGHGLRALIAKLGLDSDVYVQNALISAYG</sequence>
<protein>
    <submittedName>
        <fullName evidence="2">Uncharacterized protein</fullName>
    </submittedName>
</protein>
<name>A0ABD3JUJ9_EUCGL</name>
<gene>
    <name evidence="2" type="ORF">ACJRO7_028073</name>
</gene>
<dbReference type="AlphaFoldDB" id="A0ABD3JUJ9"/>
<comment type="caution">
    <text evidence="2">The sequence shown here is derived from an EMBL/GenBank/DDBJ whole genome shotgun (WGS) entry which is preliminary data.</text>
</comment>
<feature type="region of interest" description="Disordered" evidence="1">
    <location>
        <begin position="1"/>
        <end position="26"/>
    </location>
</feature>
<evidence type="ECO:0000313" key="2">
    <source>
        <dbReference type="EMBL" id="KAL3731143.1"/>
    </source>
</evidence>
<reference evidence="2 3" key="1">
    <citation type="submission" date="2024-11" db="EMBL/GenBank/DDBJ databases">
        <title>Chromosome-level genome assembly of Eucalyptus globulus Labill. provides insights into its genome evolution.</title>
        <authorList>
            <person name="Li X."/>
        </authorList>
    </citation>
    <scope>NUCLEOTIDE SEQUENCE [LARGE SCALE GENOMIC DNA]</scope>
    <source>
        <strain evidence="2">CL2024</strain>
        <tissue evidence="2">Fresh tender leaves</tissue>
    </source>
</reference>